<protein>
    <recommendedName>
        <fullName evidence="3">VCBS repeat-containing protein</fullName>
    </recommendedName>
</protein>
<sequence length="266" mass="27663">MFAPHNPNLRARLRAEALEDRLTPSSAVTSTEPLAAVSIEGEGAFAFYPHVSAPSFSQVFAGYDGGGAVAASADVSGDGVWDYVLMAGINGHVKVFDGKTGAELHSFIAYPGYNGSVSVSVTATNGNGPSDIVTAAGANGHVRVFDGRTGEATRSFFAYTGYVGSVNVLSVDVNRDGIADVVTGANVNGHVKVFDGQTGEEVSSYFAYPGFTGSIGLGYETAPDGGSNISTFAIGSTHRKFFDGRTGAELRSFLDADMNYRPDDQT</sequence>
<dbReference type="InterPro" id="IPR015943">
    <property type="entry name" value="WD40/YVTN_repeat-like_dom_sf"/>
</dbReference>
<reference evidence="2" key="1">
    <citation type="journal article" date="2023" name="Mar. Drugs">
        <title>Gemmata algarum, a Novel Planctomycete Isolated from an Algal Mat, Displays Antimicrobial Activity.</title>
        <authorList>
            <person name="Kumar G."/>
            <person name="Kallscheuer N."/>
            <person name="Kashif M."/>
            <person name="Ahamad S."/>
            <person name="Jagadeeshwari U."/>
            <person name="Pannikurungottu S."/>
            <person name="Haufschild T."/>
            <person name="Kabuu M."/>
            <person name="Sasikala C."/>
            <person name="Jogler C."/>
            <person name="Ramana C."/>
        </authorList>
    </citation>
    <scope>NUCLEOTIDE SEQUENCE [LARGE SCALE GENOMIC DNA]</scope>
    <source>
        <strain evidence="2">JC673</strain>
    </source>
</reference>
<dbReference type="RefSeq" id="WP_261188579.1">
    <property type="nucleotide sequence ID" value="NZ_JAXBLV010000187.1"/>
</dbReference>
<accession>A0ABU5F0Y2</accession>
<proteinExistence type="predicted"/>
<evidence type="ECO:0008006" key="3">
    <source>
        <dbReference type="Google" id="ProtNLM"/>
    </source>
</evidence>
<organism evidence="1 2">
    <name type="scientific">Gemmata algarum</name>
    <dbReference type="NCBI Taxonomy" id="2975278"/>
    <lineage>
        <taxon>Bacteria</taxon>
        <taxon>Pseudomonadati</taxon>
        <taxon>Planctomycetota</taxon>
        <taxon>Planctomycetia</taxon>
        <taxon>Gemmatales</taxon>
        <taxon>Gemmataceae</taxon>
        <taxon>Gemmata</taxon>
    </lineage>
</organism>
<name>A0ABU5F0Y2_9BACT</name>
<dbReference type="InterPro" id="IPR028994">
    <property type="entry name" value="Integrin_alpha_N"/>
</dbReference>
<gene>
    <name evidence="1" type="ORF">R5W23_002224</name>
</gene>
<comment type="caution">
    <text evidence="1">The sequence shown here is derived from an EMBL/GenBank/DDBJ whole genome shotgun (WGS) entry which is preliminary data.</text>
</comment>
<evidence type="ECO:0000313" key="2">
    <source>
        <dbReference type="Proteomes" id="UP001272242"/>
    </source>
</evidence>
<dbReference type="EMBL" id="JAXBLV010000187">
    <property type="protein sequence ID" value="MDY3560975.1"/>
    <property type="molecule type" value="Genomic_DNA"/>
</dbReference>
<keyword evidence="2" id="KW-1185">Reference proteome</keyword>
<evidence type="ECO:0000313" key="1">
    <source>
        <dbReference type="EMBL" id="MDY3560975.1"/>
    </source>
</evidence>
<dbReference type="Gene3D" id="2.130.10.10">
    <property type="entry name" value="YVTN repeat-like/Quinoprotein amine dehydrogenase"/>
    <property type="match status" value="1"/>
</dbReference>
<dbReference type="Proteomes" id="UP001272242">
    <property type="component" value="Unassembled WGS sequence"/>
</dbReference>
<dbReference type="SUPFAM" id="SSF69318">
    <property type="entry name" value="Integrin alpha N-terminal domain"/>
    <property type="match status" value="1"/>
</dbReference>